<keyword evidence="1" id="KW-0239">DNA-directed DNA polymerase</keyword>
<gene>
    <name evidence="2" type="ORF">O970_02075</name>
</gene>
<keyword evidence="1" id="KW-0548">Nucleotidyltransferase</keyword>
<comment type="function">
    <text evidence="1">Part of the beta sliding clamp loading complex, which hydrolyzes ATP to load the beta clamp onto primed DNA to form the DNA replication pre-initiation complex. DNA polymerase III is a complex, multichain enzyme responsible for most of the replicative synthesis in bacteria. This DNA polymerase also exhibits 3' to 5' exonuclease activity.</text>
</comment>
<dbReference type="GO" id="GO:0008408">
    <property type="term" value="F:3'-5' exonuclease activity"/>
    <property type="evidence" value="ECO:0007669"/>
    <property type="project" value="InterPro"/>
</dbReference>
<accession>A0AB94IE74</accession>
<dbReference type="GO" id="GO:0003887">
    <property type="term" value="F:DNA-directed DNA polymerase activity"/>
    <property type="evidence" value="ECO:0007669"/>
    <property type="project" value="UniProtKB-KW"/>
</dbReference>
<dbReference type="PIRSF" id="PIRSF029225">
    <property type="entry name" value="DNA_pol_III_psi"/>
    <property type="match status" value="1"/>
</dbReference>
<sequence length="153" mass="17713">MRLIIQLNAMNMLTTSQSNRRDWYLDQLGITQYKLRQPMLLNKESTLAMTEATRLIIIKPDESPLPEPFFSDILHVMNLKNSALLFIKPDQASLLPAQLNCLIWLIGDDELTGINLIATDLIQTPSLKSIIHSATDKRQLWQQLCQYEHYFRT</sequence>
<dbReference type="Pfam" id="PF03603">
    <property type="entry name" value="DNA_III_psi"/>
    <property type="match status" value="1"/>
</dbReference>
<evidence type="ECO:0000313" key="3">
    <source>
        <dbReference type="Proteomes" id="UP000506160"/>
    </source>
</evidence>
<dbReference type="EMBL" id="AWGA01000019">
    <property type="protein sequence ID" value="TEA27766.1"/>
    <property type="molecule type" value="Genomic_DNA"/>
</dbReference>
<dbReference type="InterPro" id="IPR004615">
    <property type="entry name" value="DNA_pol_III_psi"/>
</dbReference>
<keyword evidence="1" id="KW-0808">Transferase</keyword>
<organism evidence="2 3">
    <name type="scientific">Candidatus Schmidhempelia bombi str. Bimp</name>
    <dbReference type="NCBI Taxonomy" id="1387197"/>
    <lineage>
        <taxon>Bacteria</taxon>
        <taxon>Pseudomonadati</taxon>
        <taxon>Pseudomonadota</taxon>
        <taxon>Gammaproteobacteria</taxon>
        <taxon>Orbales</taxon>
        <taxon>Orbaceae</taxon>
        <taxon>Candidatus Schmidhempelia</taxon>
    </lineage>
</organism>
<dbReference type="GO" id="GO:0006260">
    <property type="term" value="P:DNA replication"/>
    <property type="evidence" value="ECO:0007669"/>
    <property type="project" value="UniProtKB-KW"/>
</dbReference>
<dbReference type="SUPFAM" id="SSF102220">
    <property type="entry name" value="DNA polymerase III psi subunit"/>
    <property type="match status" value="1"/>
</dbReference>
<dbReference type="Gene3D" id="3.40.50.10220">
    <property type="entry name" value="DNA polymerase III, psi subunit"/>
    <property type="match status" value="1"/>
</dbReference>
<comment type="caution">
    <text evidence="2">The sequence shown here is derived from an EMBL/GenBank/DDBJ whole genome shotgun (WGS) entry which is preliminary data.</text>
</comment>
<dbReference type="Proteomes" id="UP000506160">
    <property type="component" value="Unassembled WGS sequence"/>
</dbReference>
<dbReference type="AlphaFoldDB" id="A0AB94IE74"/>
<evidence type="ECO:0000256" key="1">
    <source>
        <dbReference type="PIRNR" id="PIRNR029225"/>
    </source>
</evidence>
<evidence type="ECO:0000313" key="2">
    <source>
        <dbReference type="EMBL" id="TEA27766.1"/>
    </source>
</evidence>
<protein>
    <recommendedName>
        <fullName evidence="1">DNA polymerase III subunit psi</fullName>
    </recommendedName>
</protein>
<proteinExistence type="predicted"/>
<keyword evidence="1" id="KW-0235">DNA replication</keyword>
<reference evidence="2 3" key="1">
    <citation type="journal article" date="2014" name="Appl. Environ. Microbiol.">
        <title>Genomic features of a bumble bee symbiont reflect its host environment.</title>
        <authorList>
            <person name="Martinson V.G."/>
            <person name="Magoc T."/>
            <person name="Koch H."/>
            <person name="Salzberg S.L."/>
            <person name="Moran N.A."/>
        </authorList>
    </citation>
    <scope>NUCLEOTIDE SEQUENCE [LARGE SCALE GENOMIC DNA]</scope>
    <source>
        <strain evidence="2 3">Bimp</strain>
    </source>
</reference>
<dbReference type="InterPro" id="IPR036654">
    <property type="entry name" value="DNA_pol_III_psi_sf"/>
</dbReference>
<keyword evidence="3" id="KW-1185">Reference proteome</keyword>
<name>A0AB94IE74_9GAMM</name>